<keyword evidence="3" id="KW-1185">Reference proteome</keyword>
<dbReference type="PANTHER" id="PTHR11360:SF303">
    <property type="entry name" value="MAJOR FACILITATOR SUPERFAMILY (MFS) PROFILE DOMAIN-CONTAINING PROTEIN"/>
    <property type="match status" value="1"/>
</dbReference>
<comment type="caution">
    <text evidence="2">The sequence shown here is derived from an EMBL/GenBank/DDBJ whole genome shotgun (WGS) entry which is preliminary data.</text>
</comment>
<dbReference type="PANTHER" id="PTHR11360">
    <property type="entry name" value="MONOCARBOXYLATE TRANSPORTER"/>
    <property type="match status" value="1"/>
</dbReference>
<dbReference type="AlphaFoldDB" id="A0A8X6H0I6"/>
<keyword evidence="1" id="KW-0472">Membrane</keyword>
<evidence type="ECO:0000313" key="2">
    <source>
        <dbReference type="EMBL" id="GFR13983.1"/>
    </source>
</evidence>
<keyword evidence="1" id="KW-0812">Transmembrane</keyword>
<feature type="transmembrane region" description="Helical" evidence="1">
    <location>
        <begin position="147"/>
        <end position="166"/>
    </location>
</feature>
<organism evidence="2 3">
    <name type="scientific">Trichonephila clavata</name>
    <name type="common">Joro spider</name>
    <name type="synonym">Nephila clavata</name>
    <dbReference type="NCBI Taxonomy" id="2740835"/>
    <lineage>
        <taxon>Eukaryota</taxon>
        <taxon>Metazoa</taxon>
        <taxon>Ecdysozoa</taxon>
        <taxon>Arthropoda</taxon>
        <taxon>Chelicerata</taxon>
        <taxon>Arachnida</taxon>
        <taxon>Araneae</taxon>
        <taxon>Araneomorphae</taxon>
        <taxon>Entelegynae</taxon>
        <taxon>Araneoidea</taxon>
        <taxon>Nephilidae</taxon>
        <taxon>Trichonephila</taxon>
    </lineage>
</organism>
<dbReference type="Gene3D" id="1.20.1250.20">
    <property type="entry name" value="MFS general substrate transporter like domains"/>
    <property type="match status" value="1"/>
</dbReference>
<sequence length="479" mass="53376">MDTDYYYKRKKGPGPDQGYAWVVAIGCFFINAILVGIARSVAVLYVALVEEYGITRQQATFPFSIRVSLRNLSGPLIGLLGQKYGVRAVTTVGGFVAGLGSILCYFAPNVLWITGFWGIIHGIGFGLSTVIHMMIINHYFDKYKASALGLGYSGDCFGTFAFPVIMEYLLSTYGVKGTFLILGGIVLNVIPMALLLKKPPWIKDEKKSGNFAKNIAQQKVNQNKDNDDPMRLSVGYRNEGFLKFDEDLAPYSETDAVCYRNGGTRLNKDDPPIYQDAIHQQEAIHQRCLELRNDIPSTGGSFRSRCSDLKQEISSISGSIRSQSRCSGSIRSHRKASEISELIRDGMSRHDSLPPVLEKEAMRTDSIRSERLEDAQYTNDDIENDKNRGVQYSASMKKSRTSSFVGDMAKEIVNRMRSAALPVKLLRMGSSPAFNKNKTMISNLRQKSYLVFLATKFSRTYKLIQRLTIGLSTVLTGEN</sequence>
<accession>A0A8X6H0I6</accession>
<dbReference type="InterPro" id="IPR050327">
    <property type="entry name" value="Proton-linked_MCT"/>
</dbReference>
<gene>
    <name evidence="2" type="primary">SLC16A7</name>
    <name evidence="2" type="ORF">TNCT_726751</name>
</gene>
<reference evidence="2" key="1">
    <citation type="submission" date="2020-07" db="EMBL/GenBank/DDBJ databases">
        <title>Multicomponent nature underlies the extraordinary mechanical properties of spider dragline silk.</title>
        <authorList>
            <person name="Kono N."/>
            <person name="Nakamura H."/>
            <person name="Mori M."/>
            <person name="Yoshida Y."/>
            <person name="Ohtoshi R."/>
            <person name="Malay A.D."/>
            <person name="Moran D.A.P."/>
            <person name="Tomita M."/>
            <person name="Numata K."/>
            <person name="Arakawa K."/>
        </authorList>
    </citation>
    <scope>NUCLEOTIDE SEQUENCE</scope>
</reference>
<feature type="transmembrane region" description="Helical" evidence="1">
    <location>
        <begin position="178"/>
        <end position="196"/>
    </location>
</feature>
<feature type="transmembrane region" description="Helical" evidence="1">
    <location>
        <begin position="88"/>
        <end position="108"/>
    </location>
</feature>
<feature type="transmembrane region" description="Helical" evidence="1">
    <location>
        <begin position="114"/>
        <end position="135"/>
    </location>
</feature>
<evidence type="ECO:0000256" key="1">
    <source>
        <dbReference type="SAM" id="Phobius"/>
    </source>
</evidence>
<dbReference type="EMBL" id="BMAO01017192">
    <property type="protein sequence ID" value="GFR13983.1"/>
    <property type="molecule type" value="Genomic_DNA"/>
</dbReference>
<dbReference type="Pfam" id="PF07690">
    <property type="entry name" value="MFS_1"/>
    <property type="match status" value="1"/>
</dbReference>
<evidence type="ECO:0000313" key="3">
    <source>
        <dbReference type="Proteomes" id="UP000887116"/>
    </source>
</evidence>
<name>A0A8X6H0I6_TRICU</name>
<keyword evidence="1" id="KW-1133">Transmembrane helix</keyword>
<feature type="transmembrane region" description="Helical" evidence="1">
    <location>
        <begin position="20"/>
        <end position="48"/>
    </location>
</feature>
<dbReference type="GO" id="GO:0008028">
    <property type="term" value="F:monocarboxylic acid transmembrane transporter activity"/>
    <property type="evidence" value="ECO:0007669"/>
    <property type="project" value="TreeGrafter"/>
</dbReference>
<dbReference type="Proteomes" id="UP000887116">
    <property type="component" value="Unassembled WGS sequence"/>
</dbReference>
<dbReference type="OrthoDB" id="6430233at2759"/>
<proteinExistence type="predicted"/>
<dbReference type="InterPro" id="IPR011701">
    <property type="entry name" value="MFS"/>
</dbReference>
<dbReference type="SUPFAM" id="SSF103473">
    <property type="entry name" value="MFS general substrate transporter"/>
    <property type="match status" value="1"/>
</dbReference>
<dbReference type="InterPro" id="IPR036259">
    <property type="entry name" value="MFS_trans_sf"/>
</dbReference>
<protein>
    <submittedName>
        <fullName evidence="2">Monocarboxylate transporter 2</fullName>
    </submittedName>
</protein>